<dbReference type="Proteomes" id="UP000027195">
    <property type="component" value="Unassembled WGS sequence"/>
</dbReference>
<reference evidence="4" key="1">
    <citation type="journal article" date="2014" name="Proc. Natl. Acad. Sci. U.S.A.">
        <title>Extensive sampling of basidiomycete genomes demonstrates inadequacy of the white-rot/brown-rot paradigm for wood decay fungi.</title>
        <authorList>
            <person name="Riley R."/>
            <person name="Salamov A.A."/>
            <person name="Brown D.W."/>
            <person name="Nagy L.G."/>
            <person name="Floudas D."/>
            <person name="Held B.W."/>
            <person name="Levasseur A."/>
            <person name="Lombard V."/>
            <person name="Morin E."/>
            <person name="Otillar R."/>
            <person name="Lindquist E.A."/>
            <person name="Sun H."/>
            <person name="LaButti K.M."/>
            <person name="Schmutz J."/>
            <person name="Jabbour D."/>
            <person name="Luo H."/>
            <person name="Baker S.E."/>
            <person name="Pisabarro A.G."/>
            <person name="Walton J.D."/>
            <person name="Blanchette R.A."/>
            <person name="Henrissat B."/>
            <person name="Martin F."/>
            <person name="Cullen D."/>
            <person name="Hibbett D.S."/>
            <person name="Grigoriev I.V."/>
        </authorList>
    </citation>
    <scope>NUCLEOTIDE SEQUENCE [LARGE SCALE GENOMIC DNA]</scope>
    <source>
        <strain evidence="4">FD-172 SS1</strain>
    </source>
</reference>
<evidence type="ECO:0000256" key="1">
    <source>
        <dbReference type="ARBA" id="ARBA00022898"/>
    </source>
</evidence>
<sequence>MNGVIVPPELANADASKEETAIGIGDVEGLATPFGHAMLQNFNFAPGYINLNHGSYGSMPKPVLRATEALALEAEARPDKFMRMTYLPLLTRVRTRVAQLINANADECVMVTNTSHGINTVLRNFPWKEGDIIIGFSTTYGAVSRTLKYLSDVAPNPTLSTIELTFPTSHASILERTRAHIRSLSRSEGQDVVMVLDGIISNPGARMPWEEIVAICKEEHVWSVVDAAHCIGQIDIDLEAVQPDFWVSNCHKWLLSKRGSAVLYVPKRNQHIIKSTFPTSIGYKSLEDTNFVGQFDWTGTSDFVPVLSVNAALDFRASIGGEKKINEYCHSLAVKGGKRLAEILGTRTLDETGEFTANMTDVLLPLNISPNATDAELWAILWKFYDKMLAANFFAAIYVHDRKWWTRCSAQIWIELSDFEFVGHALARICAELKEEGS</sequence>
<dbReference type="FunCoup" id="A0A067MJT6">
    <property type="interactions" value="18"/>
</dbReference>
<organism evidence="3 4">
    <name type="scientific">Botryobasidium botryosum (strain FD-172 SS1)</name>
    <dbReference type="NCBI Taxonomy" id="930990"/>
    <lineage>
        <taxon>Eukaryota</taxon>
        <taxon>Fungi</taxon>
        <taxon>Dikarya</taxon>
        <taxon>Basidiomycota</taxon>
        <taxon>Agaricomycotina</taxon>
        <taxon>Agaricomycetes</taxon>
        <taxon>Cantharellales</taxon>
        <taxon>Botryobasidiaceae</taxon>
        <taxon>Botryobasidium</taxon>
    </lineage>
</organism>
<dbReference type="STRING" id="930990.A0A067MJT6"/>
<dbReference type="PANTHER" id="PTHR43092">
    <property type="entry name" value="L-CYSTEINE DESULFHYDRASE"/>
    <property type="match status" value="1"/>
</dbReference>
<keyword evidence="4" id="KW-1185">Reference proteome</keyword>
<dbReference type="HOGENOM" id="CLU_003433_3_0_1"/>
<accession>A0A067MJT6</accession>
<dbReference type="InterPro" id="IPR015421">
    <property type="entry name" value="PyrdxlP-dep_Trfase_major"/>
</dbReference>
<dbReference type="OrthoDB" id="5978656at2759"/>
<feature type="domain" description="Aminotransferase class V" evidence="2">
    <location>
        <begin position="89"/>
        <end position="350"/>
    </location>
</feature>
<dbReference type="SUPFAM" id="SSF53383">
    <property type="entry name" value="PLP-dependent transferases"/>
    <property type="match status" value="1"/>
</dbReference>
<evidence type="ECO:0000313" key="4">
    <source>
        <dbReference type="Proteomes" id="UP000027195"/>
    </source>
</evidence>
<dbReference type="InterPro" id="IPR000192">
    <property type="entry name" value="Aminotrans_V_dom"/>
</dbReference>
<evidence type="ECO:0000313" key="3">
    <source>
        <dbReference type="EMBL" id="KDQ15804.1"/>
    </source>
</evidence>
<gene>
    <name evidence="3" type="ORF">BOTBODRAFT_108045</name>
</gene>
<dbReference type="PANTHER" id="PTHR43092:SF2">
    <property type="entry name" value="HERCYNYLCYSTEINE SULFOXIDE LYASE"/>
    <property type="match status" value="1"/>
</dbReference>
<protein>
    <recommendedName>
        <fullName evidence="2">Aminotransferase class V domain-containing protein</fullName>
    </recommendedName>
</protein>
<dbReference type="InterPro" id="IPR015424">
    <property type="entry name" value="PyrdxlP-dep_Trfase"/>
</dbReference>
<name>A0A067MJT6_BOTB1</name>
<dbReference type="Pfam" id="PF00266">
    <property type="entry name" value="Aminotran_5"/>
    <property type="match status" value="1"/>
</dbReference>
<dbReference type="Gene3D" id="3.40.640.10">
    <property type="entry name" value="Type I PLP-dependent aspartate aminotransferase-like (Major domain)"/>
    <property type="match status" value="1"/>
</dbReference>
<dbReference type="InterPro" id="IPR015422">
    <property type="entry name" value="PyrdxlP-dep_Trfase_small"/>
</dbReference>
<dbReference type="AlphaFoldDB" id="A0A067MJT6"/>
<evidence type="ECO:0000259" key="2">
    <source>
        <dbReference type="Pfam" id="PF00266"/>
    </source>
</evidence>
<dbReference type="InParanoid" id="A0A067MJT6"/>
<dbReference type="EMBL" id="KL198030">
    <property type="protein sequence ID" value="KDQ15804.1"/>
    <property type="molecule type" value="Genomic_DNA"/>
</dbReference>
<proteinExistence type="predicted"/>
<dbReference type="Gene3D" id="3.90.1150.10">
    <property type="entry name" value="Aspartate Aminotransferase, domain 1"/>
    <property type="match status" value="1"/>
</dbReference>
<keyword evidence="1" id="KW-0663">Pyridoxal phosphate</keyword>